<dbReference type="AlphaFoldDB" id="A0A0A0M7G5"/>
<dbReference type="STRING" id="1385515.GCA_000423325_01540"/>
<name>A0A0A0M7G5_9GAMM</name>
<sequence>MKGPRRHSTSAHERDGAAESAACTLGIEARAYFGARPWAEIEPTLAECWKRNYTHLGSWTRAAESAYSAWSYERPRMVVVSNPPFKGVAS</sequence>
<dbReference type="RefSeq" id="WP_027069897.1">
    <property type="nucleotide sequence ID" value="NZ_AUHT01000007.1"/>
</dbReference>
<keyword evidence="2" id="KW-1185">Reference proteome</keyword>
<protein>
    <submittedName>
        <fullName evidence="1">Uncharacterized protein</fullName>
    </submittedName>
</protein>
<comment type="caution">
    <text evidence="1">The sequence shown here is derived from an EMBL/GenBank/DDBJ whole genome shotgun (WGS) entry which is preliminary data.</text>
</comment>
<dbReference type="Proteomes" id="UP000030003">
    <property type="component" value="Unassembled WGS sequence"/>
</dbReference>
<organism evidence="1 2">
    <name type="scientific">Lysobacter defluvii IMMIB APB-9 = DSM 18482</name>
    <dbReference type="NCBI Taxonomy" id="1385515"/>
    <lineage>
        <taxon>Bacteria</taxon>
        <taxon>Pseudomonadati</taxon>
        <taxon>Pseudomonadota</taxon>
        <taxon>Gammaproteobacteria</taxon>
        <taxon>Lysobacterales</taxon>
        <taxon>Lysobacteraceae</taxon>
        <taxon>Novilysobacter</taxon>
    </lineage>
</organism>
<proteinExistence type="predicted"/>
<dbReference type="OrthoDB" id="6026172at2"/>
<evidence type="ECO:0000313" key="1">
    <source>
        <dbReference type="EMBL" id="KGO98995.1"/>
    </source>
</evidence>
<reference evidence="1 2" key="1">
    <citation type="submission" date="2013-08" db="EMBL/GenBank/DDBJ databases">
        <title>Genomic analysis of Lysobacter defluvii.</title>
        <authorList>
            <person name="Wang Q."/>
            <person name="Wang G."/>
        </authorList>
    </citation>
    <scope>NUCLEOTIDE SEQUENCE [LARGE SCALE GENOMIC DNA]</scope>
    <source>
        <strain evidence="1 2">IMMIB APB-9</strain>
    </source>
</reference>
<dbReference type="EMBL" id="AVBH01000037">
    <property type="protein sequence ID" value="KGO98995.1"/>
    <property type="molecule type" value="Genomic_DNA"/>
</dbReference>
<accession>A0A0A0M7G5</accession>
<gene>
    <name evidence="1" type="ORF">N791_12595</name>
</gene>
<evidence type="ECO:0000313" key="2">
    <source>
        <dbReference type="Proteomes" id="UP000030003"/>
    </source>
</evidence>